<proteinExistence type="predicted"/>
<keyword evidence="2" id="KW-0732">Signal</keyword>
<organism evidence="3 4">
    <name type="scientific">Dorcoceras hygrometricum</name>
    <dbReference type="NCBI Taxonomy" id="472368"/>
    <lineage>
        <taxon>Eukaryota</taxon>
        <taxon>Viridiplantae</taxon>
        <taxon>Streptophyta</taxon>
        <taxon>Embryophyta</taxon>
        <taxon>Tracheophyta</taxon>
        <taxon>Spermatophyta</taxon>
        <taxon>Magnoliopsida</taxon>
        <taxon>eudicotyledons</taxon>
        <taxon>Gunneridae</taxon>
        <taxon>Pentapetalae</taxon>
        <taxon>asterids</taxon>
        <taxon>lamiids</taxon>
        <taxon>Lamiales</taxon>
        <taxon>Gesneriaceae</taxon>
        <taxon>Didymocarpoideae</taxon>
        <taxon>Trichosporeae</taxon>
        <taxon>Loxocarpinae</taxon>
        <taxon>Dorcoceras</taxon>
    </lineage>
</organism>
<evidence type="ECO:0000256" key="1">
    <source>
        <dbReference type="SAM" id="MobiDB-lite"/>
    </source>
</evidence>
<evidence type="ECO:0000256" key="2">
    <source>
        <dbReference type="SAM" id="SignalP"/>
    </source>
</evidence>
<accession>A0A2Z7D2R5</accession>
<dbReference type="PRINTS" id="PR01217">
    <property type="entry name" value="PRICHEXTENSN"/>
</dbReference>
<dbReference type="Proteomes" id="UP000250235">
    <property type="component" value="Unassembled WGS sequence"/>
</dbReference>
<dbReference type="OrthoDB" id="692967at2759"/>
<evidence type="ECO:0000313" key="3">
    <source>
        <dbReference type="EMBL" id="KZV52609.1"/>
    </source>
</evidence>
<feature type="signal peptide" evidence="2">
    <location>
        <begin position="1"/>
        <end position="24"/>
    </location>
</feature>
<dbReference type="EMBL" id="KQ991027">
    <property type="protein sequence ID" value="KZV52609.1"/>
    <property type="molecule type" value="Genomic_DNA"/>
</dbReference>
<keyword evidence="4" id="KW-1185">Reference proteome</keyword>
<reference evidence="3 4" key="1">
    <citation type="journal article" date="2015" name="Proc. Natl. Acad. Sci. U.S.A.">
        <title>The resurrection genome of Boea hygrometrica: A blueprint for survival of dehydration.</title>
        <authorList>
            <person name="Xiao L."/>
            <person name="Yang G."/>
            <person name="Zhang L."/>
            <person name="Yang X."/>
            <person name="Zhao S."/>
            <person name="Ji Z."/>
            <person name="Zhou Q."/>
            <person name="Hu M."/>
            <person name="Wang Y."/>
            <person name="Chen M."/>
            <person name="Xu Y."/>
            <person name="Jin H."/>
            <person name="Xiao X."/>
            <person name="Hu G."/>
            <person name="Bao F."/>
            <person name="Hu Y."/>
            <person name="Wan P."/>
            <person name="Li L."/>
            <person name="Deng X."/>
            <person name="Kuang T."/>
            <person name="Xiang C."/>
            <person name="Zhu J.K."/>
            <person name="Oliver M.J."/>
            <person name="He Y."/>
        </authorList>
    </citation>
    <scope>NUCLEOTIDE SEQUENCE [LARGE SCALE GENOMIC DNA]</scope>
    <source>
        <strain evidence="4">cv. XS01</strain>
    </source>
</reference>
<name>A0A2Z7D2R5_9LAMI</name>
<dbReference type="Pfam" id="PF01190">
    <property type="entry name" value="Pollen_Ole_e_1"/>
    <property type="match status" value="1"/>
</dbReference>
<feature type="chain" id="PRO_5016314673" description="Proline-rich protein 4-like" evidence="2">
    <location>
        <begin position="25"/>
        <end position="412"/>
    </location>
</feature>
<dbReference type="AlphaFoldDB" id="A0A2Z7D2R5"/>
<sequence>MRTHSLCGGFFVLSLLLAVSLSIADPDNVVEVVGTGECADCEENHFKSRQAFSGLHVSIDCKLKDGKIERVGFGELDDEGKFKVSIPQTLVGDGQKLKKECYAQLHNAGAVACPAHDGLEAAKIVFKSQTKGTYTFSPSKNLKFSAALCTSKFFWPIFKFPPLPFDPWKKHFHWFLPPPAPVYQPPVPVYKPNPPVPVYKPNPPVPVYKPKPPVYEPPVPVYKPQPPVPVYKPKPPVYKPPVPVYKPKPPVYKPPVPVYKPKPPVYKPKPPVYKPPVPVYKPKPPVYKPPPPVYKPKPEPPVYKPKPEPPVYKPKPEPPVYKPKPEPPVYKPKPEPPVYKPKPEPPVYKPKPEPPVYKPKPEPPVVTKPLPPPAPYYPPVIKKPLPPLPKLPPKYFNHPKFGHYPPLPPYHP</sequence>
<evidence type="ECO:0000313" key="4">
    <source>
        <dbReference type="Proteomes" id="UP000250235"/>
    </source>
</evidence>
<feature type="region of interest" description="Disordered" evidence="1">
    <location>
        <begin position="292"/>
        <end position="364"/>
    </location>
</feature>
<evidence type="ECO:0008006" key="5">
    <source>
        <dbReference type="Google" id="ProtNLM"/>
    </source>
</evidence>
<protein>
    <recommendedName>
        <fullName evidence="5">Proline-rich protein 4-like</fullName>
    </recommendedName>
</protein>
<gene>
    <name evidence="3" type="ORF">F511_07002</name>
</gene>